<protein>
    <recommendedName>
        <fullName evidence="2">Ubiquitin-like-conjugating enzyme ATG10</fullName>
    </recommendedName>
    <alternativeName>
        <fullName evidence="6">Autophagy-related protein 10</fullName>
    </alternativeName>
</protein>
<evidence type="ECO:0000256" key="6">
    <source>
        <dbReference type="ARBA" id="ARBA00029833"/>
    </source>
</evidence>
<accession>A0A9N8VF94</accession>
<dbReference type="GO" id="GO:0061651">
    <property type="term" value="F:Atg12 conjugating enzyme activity"/>
    <property type="evidence" value="ECO:0007669"/>
    <property type="project" value="TreeGrafter"/>
</dbReference>
<dbReference type="AlphaFoldDB" id="A0A9N8VF94"/>
<dbReference type="GO" id="GO:0032446">
    <property type="term" value="P:protein modification by small protein conjugation"/>
    <property type="evidence" value="ECO:0007669"/>
    <property type="project" value="TreeGrafter"/>
</dbReference>
<evidence type="ECO:0000256" key="2">
    <source>
        <dbReference type="ARBA" id="ARBA00021099"/>
    </source>
</evidence>
<evidence type="ECO:0000313" key="8">
    <source>
        <dbReference type="EMBL" id="CAG8445848.1"/>
    </source>
</evidence>
<dbReference type="Pfam" id="PF03987">
    <property type="entry name" value="Autophagy_act_C"/>
    <property type="match status" value="1"/>
</dbReference>
<reference evidence="8" key="1">
    <citation type="submission" date="2021-06" db="EMBL/GenBank/DDBJ databases">
        <authorList>
            <person name="Kallberg Y."/>
            <person name="Tangrot J."/>
            <person name="Rosling A."/>
        </authorList>
    </citation>
    <scope>NUCLEOTIDE SEQUENCE</scope>
    <source>
        <strain evidence="8">FL130A</strain>
    </source>
</reference>
<comment type="similarity">
    <text evidence="1">Belongs to the ATG10 family.</text>
</comment>
<gene>
    <name evidence="8" type="ORF">ALEPTO_LOCUS675</name>
</gene>
<keyword evidence="5" id="KW-0072">Autophagy</keyword>
<dbReference type="Proteomes" id="UP000789508">
    <property type="component" value="Unassembled WGS sequence"/>
</dbReference>
<dbReference type="InterPro" id="IPR007135">
    <property type="entry name" value="Atg3/Atg10"/>
</dbReference>
<dbReference type="GO" id="GO:0000045">
    <property type="term" value="P:autophagosome assembly"/>
    <property type="evidence" value="ECO:0007669"/>
    <property type="project" value="TreeGrafter"/>
</dbReference>
<dbReference type="EMBL" id="CAJVPS010000052">
    <property type="protein sequence ID" value="CAG8445848.1"/>
    <property type="molecule type" value="Genomic_DNA"/>
</dbReference>
<dbReference type="PANTHER" id="PTHR14957:SF1">
    <property type="entry name" value="UBIQUITIN-LIKE-CONJUGATING ENZYME ATG10"/>
    <property type="match status" value="1"/>
</dbReference>
<dbReference type="GO" id="GO:0005829">
    <property type="term" value="C:cytosol"/>
    <property type="evidence" value="ECO:0007669"/>
    <property type="project" value="TreeGrafter"/>
</dbReference>
<keyword evidence="4" id="KW-0833">Ubl conjugation pathway</keyword>
<evidence type="ECO:0000256" key="5">
    <source>
        <dbReference type="ARBA" id="ARBA00023006"/>
    </source>
</evidence>
<proteinExistence type="inferred from homology"/>
<evidence type="ECO:0000256" key="4">
    <source>
        <dbReference type="ARBA" id="ARBA00022786"/>
    </source>
</evidence>
<evidence type="ECO:0000313" key="9">
    <source>
        <dbReference type="Proteomes" id="UP000789508"/>
    </source>
</evidence>
<organism evidence="8 9">
    <name type="scientific">Ambispora leptoticha</name>
    <dbReference type="NCBI Taxonomy" id="144679"/>
    <lineage>
        <taxon>Eukaryota</taxon>
        <taxon>Fungi</taxon>
        <taxon>Fungi incertae sedis</taxon>
        <taxon>Mucoromycota</taxon>
        <taxon>Glomeromycotina</taxon>
        <taxon>Glomeromycetes</taxon>
        <taxon>Archaeosporales</taxon>
        <taxon>Ambisporaceae</taxon>
        <taxon>Ambispora</taxon>
    </lineage>
</organism>
<dbReference type="OrthoDB" id="4089664at2759"/>
<dbReference type="PANTHER" id="PTHR14957">
    <property type="entry name" value="UBIQUITIN-LIKE-CONJUGATING ENZYME ATG10"/>
    <property type="match status" value="1"/>
</dbReference>
<dbReference type="GO" id="GO:0000422">
    <property type="term" value="P:autophagy of mitochondrion"/>
    <property type="evidence" value="ECO:0007669"/>
    <property type="project" value="TreeGrafter"/>
</dbReference>
<dbReference type="Gene3D" id="3.30.1460.50">
    <property type="match status" value="1"/>
</dbReference>
<evidence type="ECO:0000256" key="3">
    <source>
        <dbReference type="ARBA" id="ARBA00022679"/>
    </source>
</evidence>
<comment type="caution">
    <text evidence="8">The sequence shown here is derived from an EMBL/GenBank/DDBJ whole genome shotgun (WGS) entry which is preliminary data.</text>
</comment>
<keyword evidence="9" id="KW-1185">Reference proteome</keyword>
<evidence type="ECO:0000256" key="7">
    <source>
        <dbReference type="SAM" id="MobiDB-lite"/>
    </source>
</evidence>
<name>A0A9N8VF94_9GLOM</name>
<keyword evidence="3" id="KW-0808">Transferase</keyword>
<evidence type="ECO:0000256" key="1">
    <source>
        <dbReference type="ARBA" id="ARBA00005696"/>
    </source>
</evidence>
<feature type="region of interest" description="Disordered" evidence="7">
    <location>
        <begin position="100"/>
        <end position="121"/>
    </location>
</feature>
<sequence>MNSIYEYPYLTRGQFELAAKAFIGQSIKAGEDKPWTWIEHEKLKNFGYLSQKSVVVRRIDTKKESKRNHEGKADSLISIHEEDVGFEELDDPSAIHASTTSSLAQTIQSPQNDNSSEQDNSIDNSALRLSNEDCLTIDYNILYSPTYKVPVLYFNAYNADGSILNLDQLYTTLIEPSRLNDLRTAGFNGGLSQQDHPTLQLPFFFLHPCETATLMRTIALAPPSITNESESQEINNNVKEEFAGIIPIDGYLRSWLSLVGPVVGTKVTPGYFIDS</sequence>